<reference evidence="7 8" key="3">
    <citation type="submission" date="2019-11" db="EMBL/GenBank/DDBJ databases">
        <title>Type strains purchased from KCTC, JCM and DSMZ.</title>
        <authorList>
            <person name="Lu H."/>
        </authorList>
    </citation>
    <scope>NUCLEOTIDE SEQUENCE [LARGE SCALE GENOMIC DNA]</scope>
    <source>
        <strain evidence="7 8">KCTC 52429</strain>
    </source>
</reference>
<keyword evidence="1" id="KW-1003">Cell membrane</keyword>
<dbReference type="InterPro" id="IPR012451">
    <property type="entry name" value="DUF1656"/>
</dbReference>
<evidence type="ECO:0000256" key="1">
    <source>
        <dbReference type="ARBA" id="ARBA00022475"/>
    </source>
</evidence>
<name>A0A6I3T6C7_9BURK</name>
<reference evidence="6" key="4">
    <citation type="submission" date="2024-05" db="EMBL/GenBank/DDBJ databases">
        <authorList>
            <person name="Sun Q."/>
            <person name="Zhou Y."/>
        </authorList>
    </citation>
    <scope>NUCLEOTIDE SEQUENCE</scope>
    <source>
        <strain evidence="6">CGMCC 1.15931</strain>
    </source>
</reference>
<keyword evidence="4 5" id="KW-0472">Membrane</keyword>
<dbReference type="Proteomes" id="UP000622638">
    <property type="component" value="Unassembled WGS sequence"/>
</dbReference>
<evidence type="ECO:0000256" key="5">
    <source>
        <dbReference type="SAM" id="Phobius"/>
    </source>
</evidence>
<feature type="transmembrane region" description="Helical" evidence="5">
    <location>
        <begin position="46"/>
        <end position="65"/>
    </location>
</feature>
<evidence type="ECO:0000313" key="9">
    <source>
        <dbReference type="Proteomes" id="UP000622638"/>
    </source>
</evidence>
<evidence type="ECO:0000256" key="3">
    <source>
        <dbReference type="ARBA" id="ARBA00022989"/>
    </source>
</evidence>
<evidence type="ECO:0000313" key="8">
    <source>
        <dbReference type="Proteomes" id="UP000430634"/>
    </source>
</evidence>
<evidence type="ECO:0000256" key="4">
    <source>
        <dbReference type="ARBA" id="ARBA00023136"/>
    </source>
</evidence>
<keyword evidence="2 5" id="KW-0812">Transmembrane</keyword>
<proteinExistence type="predicted"/>
<evidence type="ECO:0000313" key="6">
    <source>
        <dbReference type="EMBL" id="GGC03076.1"/>
    </source>
</evidence>
<dbReference type="EMBL" id="WNKZ01000153">
    <property type="protein sequence ID" value="MTV56306.1"/>
    <property type="molecule type" value="Genomic_DNA"/>
</dbReference>
<evidence type="ECO:0000256" key="2">
    <source>
        <dbReference type="ARBA" id="ARBA00022692"/>
    </source>
</evidence>
<accession>A0A6I3T6C7</accession>
<organism evidence="7 8">
    <name type="scientific">Pseudoduganella buxea</name>
    <dbReference type="NCBI Taxonomy" id="1949069"/>
    <lineage>
        <taxon>Bacteria</taxon>
        <taxon>Pseudomonadati</taxon>
        <taxon>Pseudomonadota</taxon>
        <taxon>Betaproteobacteria</taxon>
        <taxon>Burkholderiales</taxon>
        <taxon>Oxalobacteraceae</taxon>
        <taxon>Telluria group</taxon>
        <taxon>Pseudoduganella</taxon>
    </lineage>
</organism>
<evidence type="ECO:0000313" key="7">
    <source>
        <dbReference type="EMBL" id="MTV56306.1"/>
    </source>
</evidence>
<dbReference type="EMBL" id="BMKG01000010">
    <property type="protein sequence ID" value="GGC03076.1"/>
    <property type="molecule type" value="Genomic_DNA"/>
</dbReference>
<feature type="transmembrane region" description="Helical" evidence="5">
    <location>
        <begin position="7"/>
        <end position="26"/>
    </location>
</feature>
<gene>
    <name evidence="6" type="ORF">GCM10011572_26310</name>
    <name evidence="7" type="ORF">GM672_26625</name>
</gene>
<reference evidence="9" key="2">
    <citation type="journal article" date="2019" name="Int. J. Syst. Evol. Microbiol.">
        <title>The Global Catalogue of Microorganisms (GCM) 10K type strain sequencing project: providing services to taxonomists for standard genome sequencing and annotation.</title>
        <authorList>
            <consortium name="The Broad Institute Genomics Platform"/>
            <consortium name="The Broad Institute Genome Sequencing Center for Infectious Disease"/>
            <person name="Wu L."/>
            <person name="Ma J."/>
        </authorList>
    </citation>
    <scope>NUCLEOTIDE SEQUENCE [LARGE SCALE GENOMIC DNA]</scope>
    <source>
        <strain evidence="9">CGMCC 1.15931</strain>
    </source>
</reference>
<sequence>MPRELSVLGILIPTILPVFLASLLLQGALDWLLSHAGVYRHLWHPALARLCLLACIFGGLTIWLYR</sequence>
<dbReference type="Pfam" id="PF07869">
    <property type="entry name" value="DUF1656"/>
    <property type="match status" value="1"/>
</dbReference>
<reference evidence="6" key="1">
    <citation type="journal article" date="2014" name="Int. J. Syst. Evol. Microbiol.">
        <title>Complete genome of a new Firmicutes species belonging to the dominant human colonic microbiota ('Ruminococcus bicirculans') reveals two chromosomes and a selective capacity to utilize plant glucans.</title>
        <authorList>
            <consortium name="NISC Comparative Sequencing Program"/>
            <person name="Wegmann U."/>
            <person name="Louis P."/>
            <person name="Goesmann A."/>
            <person name="Henrissat B."/>
            <person name="Duncan S.H."/>
            <person name="Flint H.J."/>
        </authorList>
    </citation>
    <scope>NUCLEOTIDE SEQUENCE</scope>
    <source>
        <strain evidence="6">CGMCC 1.15931</strain>
    </source>
</reference>
<keyword evidence="3 5" id="KW-1133">Transmembrane helix</keyword>
<protein>
    <submittedName>
        <fullName evidence="7">DUF1656 domain-containing protein</fullName>
    </submittedName>
</protein>
<dbReference type="AlphaFoldDB" id="A0A6I3T6C7"/>
<comment type="caution">
    <text evidence="7">The sequence shown here is derived from an EMBL/GenBank/DDBJ whole genome shotgun (WGS) entry which is preliminary data.</text>
</comment>
<dbReference type="RefSeq" id="WP_170300266.1">
    <property type="nucleotide sequence ID" value="NZ_BMKG01000010.1"/>
</dbReference>
<keyword evidence="9" id="KW-1185">Reference proteome</keyword>
<dbReference type="Proteomes" id="UP000430634">
    <property type="component" value="Unassembled WGS sequence"/>
</dbReference>